<evidence type="ECO:0000313" key="2">
    <source>
        <dbReference type="EMBL" id="CDN30565.1"/>
    </source>
</evidence>
<dbReference type="EMBL" id="HG934468">
    <property type="protein sequence ID" value="CDN30195.1"/>
    <property type="molecule type" value="Genomic_DNA"/>
</dbReference>
<gene>
    <name evidence="1" type="ORF">BN938_0088</name>
    <name evidence="2" type="ORF">BN938_0460</name>
</gene>
<dbReference type="HOGENOM" id="CLU_2423706_0_0_10"/>
<reference evidence="1 3" key="2">
    <citation type="journal article" date="2015" name="Genome Announc.">
        <title>Complete Genome Sequence of the Novel Leech Symbiont Mucinivorans hirudinis M3T.</title>
        <authorList>
            <person name="Nelson M.C."/>
            <person name="Bomar L."/>
            <person name="Graf J."/>
        </authorList>
    </citation>
    <scope>NUCLEOTIDE SEQUENCE [LARGE SCALE GENOMIC DNA]</scope>
    <source>
        <strain evidence="3">M3</strain>
    </source>
</reference>
<reference evidence="1" key="1">
    <citation type="submission" date="2014-01" db="EMBL/GenBank/DDBJ databases">
        <authorList>
            <person name="Nelson M."/>
        </authorList>
    </citation>
    <scope>NUCLEOTIDE SEQUENCE</scope>
</reference>
<dbReference type="Proteomes" id="UP000027616">
    <property type="component" value="Chromosome I"/>
</dbReference>
<dbReference type="AlphaFoldDB" id="A0A060R5T4"/>
<dbReference type="KEGG" id="rbc:BN938_0088"/>
<evidence type="ECO:0000313" key="3">
    <source>
        <dbReference type="Proteomes" id="UP000027616"/>
    </source>
</evidence>
<sequence>MKLQRIIFHLDDGRKKYGTHNGEVLRWEKGDIEAMRINGRNKLRAAFTADFQRYDTDFRELRARFPASKIVKVVGYAIEDYDLPIDNEVIF</sequence>
<keyword evidence="3" id="KW-1185">Reference proteome</keyword>
<dbReference type="OrthoDB" id="1099874at2"/>
<protein>
    <submittedName>
        <fullName evidence="1">Uncharacterized protein</fullName>
    </submittedName>
</protein>
<dbReference type="KEGG" id="rbc:BN938_0460"/>
<organism evidence="1 3">
    <name type="scientific">Mucinivorans hirudinis</name>
    <dbReference type="NCBI Taxonomy" id="1433126"/>
    <lineage>
        <taxon>Bacteria</taxon>
        <taxon>Pseudomonadati</taxon>
        <taxon>Bacteroidota</taxon>
        <taxon>Bacteroidia</taxon>
        <taxon>Bacteroidales</taxon>
        <taxon>Rikenellaceae</taxon>
        <taxon>Mucinivorans</taxon>
    </lineage>
</organism>
<dbReference type="EMBL" id="HG934468">
    <property type="protein sequence ID" value="CDN30565.1"/>
    <property type="molecule type" value="Genomic_DNA"/>
</dbReference>
<evidence type="ECO:0000313" key="1">
    <source>
        <dbReference type="EMBL" id="CDN30195.1"/>
    </source>
</evidence>
<dbReference type="STRING" id="1433126.BN938_0088"/>
<name>A0A060R5T4_9BACT</name>
<proteinExistence type="predicted"/>
<accession>A0A060R5T4</accession>